<dbReference type="SUPFAM" id="SSF46785">
    <property type="entry name" value="Winged helix' DNA-binding domain"/>
    <property type="match status" value="1"/>
</dbReference>
<proteinExistence type="predicted"/>
<dbReference type="CDD" id="cd00090">
    <property type="entry name" value="HTH_ARSR"/>
    <property type="match status" value="1"/>
</dbReference>
<reference evidence="2" key="1">
    <citation type="journal article" date="2019" name="Nat. Med.">
        <title>A library of human gut bacterial isolates paired with longitudinal multiomics data enables mechanistic microbiome research.</title>
        <authorList>
            <person name="Poyet M."/>
            <person name="Groussin M."/>
            <person name="Gibbons S.M."/>
            <person name="Avila-Pacheco J."/>
            <person name="Jiang X."/>
            <person name="Kearney S.M."/>
            <person name="Perrotta A.R."/>
            <person name="Berdy B."/>
            <person name="Zhao S."/>
            <person name="Lieberman T.D."/>
            <person name="Swanson P.K."/>
            <person name="Smith M."/>
            <person name="Roesemann S."/>
            <person name="Alexander J.E."/>
            <person name="Rich S.A."/>
            <person name="Livny J."/>
            <person name="Vlamakis H."/>
            <person name="Clish C."/>
            <person name="Bullock K."/>
            <person name="Deik A."/>
            <person name="Scott J."/>
            <person name="Pierce K.A."/>
            <person name="Xavier R.J."/>
            <person name="Alm E.J."/>
        </authorList>
    </citation>
    <scope>NUCLEOTIDE SEQUENCE</scope>
    <source>
        <strain evidence="2">BIOML-A260</strain>
    </source>
</reference>
<dbReference type="InterPro" id="IPR000485">
    <property type="entry name" value="AsnC-type_HTH_dom"/>
</dbReference>
<feature type="non-terminal residue" evidence="2">
    <location>
        <position position="53"/>
    </location>
</feature>
<dbReference type="InterPro" id="IPR036390">
    <property type="entry name" value="WH_DNA-bd_sf"/>
</dbReference>
<protein>
    <submittedName>
        <fullName evidence="2">Winged helix-turn-helix transcriptional regulator</fullName>
    </submittedName>
</protein>
<dbReference type="EMBL" id="WKYP01000414">
    <property type="protein sequence ID" value="MSD82758.1"/>
    <property type="molecule type" value="Genomic_DNA"/>
</dbReference>
<dbReference type="InterPro" id="IPR011991">
    <property type="entry name" value="ArsR-like_HTH"/>
</dbReference>
<dbReference type="InterPro" id="IPR036388">
    <property type="entry name" value="WH-like_DNA-bd_sf"/>
</dbReference>
<dbReference type="GO" id="GO:0043565">
    <property type="term" value="F:sequence-specific DNA binding"/>
    <property type="evidence" value="ECO:0007669"/>
    <property type="project" value="InterPro"/>
</dbReference>
<dbReference type="GO" id="GO:0005829">
    <property type="term" value="C:cytosol"/>
    <property type="evidence" value="ECO:0007669"/>
    <property type="project" value="TreeGrafter"/>
</dbReference>
<dbReference type="PANTHER" id="PTHR30154:SF53">
    <property type="entry name" value="HTH-TYPE TRANSCRIPTIONAL REGULATOR LRPC"/>
    <property type="match status" value="1"/>
</dbReference>
<dbReference type="GO" id="GO:0043200">
    <property type="term" value="P:response to amino acid"/>
    <property type="evidence" value="ECO:0007669"/>
    <property type="project" value="TreeGrafter"/>
</dbReference>
<dbReference type="PROSITE" id="PS00519">
    <property type="entry name" value="HTH_ASNC_1"/>
    <property type="match status" value="1"/>
</dbReference>
<gene>
    <name evidence="2" type="ORF">GKG27_27950</name>
</gene>
<organism evidence="2">
    <name type="scientific">Escherichia coli</name>
    <dbReference type="NCBI Taxonomy" id="562"/>
    <lineage>
        <taxon>Bacteria</taxon>
        <taxon>Pseudomonadati</taxon>
        <taxon>Pseudomonadota</taxon>
        <taxon>Gammaproteobacteria</taxon>
        <taxon>Enterobacterales</taxon>
        <taxon>Enterobacteriaceae</taxon>
        <taxon>Escherichia</taxon>
    </lineage>
</organism>
<evidence type="ECO:0000313" key="2">
    <source>
        <dbReference type="EMBL" id="MSD82758.1"/>
    </source>
</evidence>
<dbReference type="GO" id="GO:0006355">
    <property type="term" value="P:regulation of DNA-templated transcription"/>
    <property type="evidence" value="ECO:0007669"/>
    <property type="project" value="UniProtKB-ARBA"/>
</dbReference>
<dbReference type="Gene3D" id="1.10.10.10">
    <property type="entry name" value="Winged helix-like DNA-binding domain superfamily/Winged helix DNA-binding domain"/>
    <property type="match status" value="1"/>
</dbReference>
<dbReference type="PANTHER" id="PTHR30154">
    <property type="entry name" value="LEUCINE-RESPONSIVE REGULATORY PROTEIN"/>
    <property type="match status" value="1"/>
</dbReference>
<evidence type="ECO:0000259" key="1">
    <source>
        <dbReference type="PROSITE" id="PS50956"/>
    </source>
</evidence>
<dbReference type="PRINTS" id="PR00033">
    <property type="entry name" value="HTHASNC"/>
</dbReference>
<dbReference type="PROSITE" id="PS50956">
    <property type="entry name" value="HTH_ASNC_2"/>
    <property type="match status" value="1"/>
</dbReference>
<comment type="caution">
    <text evidence="2">The sequence shown here is derived from an EMBL/GenBank/DDBJ whole genome shotgun (WGS) entry which is preliminary data.</text>
</comment>
<dbReference type="Pfam" id="PF13412">
    <property type="entry name" value="HTH_24"/>
    <property type="match status" value="1"/>
</dbReference>
<dbReference type="AlphaFoldDB" id="A0A6C9EIK7"/>
<dbReference type="InterPro" id="IPR019885">
    <property type="entry name" value="Tscrpt_reg_HTH_AsnC-type_CS"/>
</dbReference>
<sequence length="53" mass="5720">MTAIDETDQRILTMLEADGRATLAQLAQATGLSVSAAQSRVQKLEKRGIIKGY</sequence>
<feature type="domain" description="HTH asnC-type" evidence="1">
    <location>
        <begin position="4"/>
        <end position="53"/>
    </location>
</feature>
<accession>A0A6C9EIK7</accession>
<name>A0A6C9EIK7_ECOLX</name>